<protein>
    <submittedName>
        <fullName evidence="2">Uncharacterized protein</fullName>
    </submittedName>
</protein>
<evidence type="ECO:0000313" key="2">
    <source>
        <dbReference type="EMBL" id="KAK7490631.1"/>
    </source>
</evidence>
<feature type="compositionally biased region" description="Acidic residues" evidence="1">
    <location>
        <begin position="64"/>
        <end position="79"/>
    </location>
</feature>
<organism evidence="2 3">
    <name type="scientific">Batillaria attramentaria</name>
    <dbReference type="NCBI Taxonomy" id="370345"/>
    <lineage>
        <taxon>Eukaryota</taxon>
        <taxon>Metazoa</taxon>
        <taxon>Spiralia</taxon>
        <taxon>Lophotrochozoa</taxon>
        <taxon>Mollusca</taxon>
        <taxon>Gastropoda</taxon>
        <taxon>Caenogastropoda</taxon>
        <taxon>Sorbeoconcha</taxon>
        <taxon>Cerithioidea</taxon>
        <taxon>Batillariidae</taxon>
        <taxon>Batillaria</taxon>
    </lineage>
</organism>
<evidence type="ECO:0000256" key="1">
    <source>
        <dbReference type="SAM" id="MobiDB-lite"/>
    </source>
</evidence>
<feature type="compositionally biased region" description="Basic and acidic residues" evidence="1">
    <location>
        <begin position="41"/>
        <end position="51"/>
    </location>
</feature>
<reference evidence="2 3" key="1">
    <citation type="journal article" date="2023" name="Sci. Data">
        <title>Genome assembly of the Korean intertidal mud-creeper Batillaria attramentaria.</title>
        <authorList>
            <person name="Patra A.K."/>
            <person name="Ho P.T."/>
            <person name="Jun S."/>
            <person name="Lee S.J."/>
            <person name="Kim Y."/>
            <person name="Won Y.J."/>
        </authorList>
    </citation>
    <scope>NUCLEOTIDE SEQUENCE [LARGE SCALE GENOMIC DNA]</scope>
    <source>
        <strain evidence="2">Wonlab-2016</strain>
    </source>
</reference>
<dbReference type="EMBL" id="JACVVK020000124">
    <property type="protein sequence ID" value="KAK7490631.1"/>
    <property type="molecule type" value="Genomic_DNA"/>
</dbReference>
<feature type="compositionally biased region" description="Acidic residues" evidence="1">
    <location>
        <begin position="88"/>
        <end position="99"/>
    </location>
</feature>
<comment type="caution">
    <text evidence="2">The sequence shown here is derived from an EMBL/GenBank/DDBJ whole genome shotgun (WGS) entry which is preliminary data.</text>
</comment>
<gene>
    <name evidence="2" type="ORF">BaRGS_00018048</name>
</gene>
<sequence length="160" mass="18075">MKTQVDYEKIVLWSPSSDLKTTKTSLGDLALNFIKFKFEETSDREDEREVIGDVPDPPRVPQESDSESSDENADDDEQATPDPYVAETEIDTEDDEPIDDEQDFMTTWSKNLRGFPQIPPFTGASGIKVDLGDNPTAYNVYKQFLTLTDGIITHTKVDYL</sequence>
<proteinExistence type="predicted"/>
<dbReference type="Proteomes" id="UP001519460">
    <property type="component" value="Unassembled WGS sequence"/>
</dbReference>
<evidence type="ECO:0000313" key="3">
    <source>
        <dbReference type="Proteomes" id="UP001519460"/>
    </source>
</evidence>
<feature type="region of interest" description="Disordered" evidence="1">
    <location>
        <begin position="41"/>
        <end position="99"/>
    </location>
</feature>
<keyword evidence="3" id="KW-1185">Reference proteome</keyword>
<accession>A0ABD0KTM9</accession>
<name>A0ABD0KTM9_9CAEN</name>
<dbReference type="AlphaFoldDB" id="A0ABD0KTM9"/>